<evidence type="ECO:0000259" key="2">
    <source>
        <dbReference type="PROSITE" id="PS50017"/>
    </source>
</evidence>
<dbReference type="CDD" id="cd01670">
    <property type="entry name" value="Death"/>
    <property type="match status" value="1"/>
</dbReference>
<organism evidence="3 5">
    <name type="scientific">Hydra vulgaris</name>
    <name type="common">Hydra</name>
    <name type="synonym">Hydra attenuata</name>
    <dbReference type="NCBI Taxonomy" id="6087"/>
    <lineage>
        <taxon>Eukaryota</taxon>
        <taxon>Metazoa</taxon>
        <taxon>Cnidaria</taxon>
        <taxon>Hydrozoa</taxon>
        <taxon>Hydroidolina</taxon>
        <taxon>Anthoathecata</taxon>
        <taxon>Aplanulata</taxon>
        <taxon>Hydridae</taxon>
        <taxon>Hydra</taxon>
    </lineage>
</organism>
<dbReference type="Pfam" id="PF00531">
    <property type="entry name" value="Death"/>
    <property type="match status" value="1"/>
</dbReference>
<proteinExistence type="predicted"/>
<accession>A0ABM4BU24</accession>
<protein>
    <submittedName>
        <fullName evidence="4 5">Uncharacterized protein LOC136079899</fullName>
    </submittedName>
</protein>
<evidence type="ECO:0000313" key="5">
    <source>
        <dbReference type="RefSeq" id="XP_065652649.1"/>
    </source>
</evidence>
<dbReference type="InterPro" id="IPR000488">
    <property type="entry name" value="Death_dom"/>
</dbReference>
<reference evidence="4 5" key="1">
    <citation type="submission" date="2025-05" db="UniProtKB">
        <authorList>
            <consortium name="RefSeq"/>
        </authorList>
    </citation>
    <scope>IDENTIFICATION</scope>
</reference>
<dbReference type="SUPFAM" id="SSF47986">
    <property type="entry name" value="DEATH domain"/>
    <property type="match status" value="1"/>
</dbReference>
<keyword evidence="3" id="KW-1185">Reference proteome</keyword>
<dbReference type="RefSeq" id="XP_065652649.1">
    <property type="nucleotide sequence ID" value="XM_065796577.1"/>
</dbReference>
<feature type="domain" description="Death" evidence="2">
    <location>
        <begin position="23"/>
        <end position="98"/>
    </location>
</feature>
<dbReference type="InterPro" id="IPR011029">
    <property type="entry name" value="DEATH-like_dom_sf"/>
</dbReference>
<feature type="region of interest" description="Disordered" evidence="1">
    <location>
        <begin position="1123"/>
        <end position="1153"/>
    </location>
</feature>
<feature type="compositionally biased region" description="Basic and acidic residues" evidence="1">
    <location>
        <begin position="1128"/>
        <end position="1153"/>
    </location>
</feature>
<evidence type="ECO:0000313" key="4">
    <source>
        <dbReference type="RefSeq" id="XP_065652648.1"/>
    </source>
</evidence>
<evidence type="ECO:0000313" key="3">
    <source>
        <dbReference type="Proteomes" id="UP001652625"/>
    </source>
</evidence>
<evidence type="ECO:0000256" key="1">
    <source>
        <dbReference type="SAM" id="MobiDB-lite"/>
    </source>
</evidence>
<dbReference type="GeneID" id="136079899"/>
<gene>
    <name evidence="4 5" type="primary">LOC136079899</name>
</gene>
<dbReference type="RefSeq" id="XP_065652648.1">
    <property type="nucleotide sequence ID" value="XM_065796576.1"/>
</dbReference>
<dbReference type="PROSITE" id="PS50017">
    <property type="entry name" value="DEATH_DOMAIN"/>
    <property type="match status" value="1"/>
</dbReference>
<sequence length="1395" mass="161691">MEKLQCSRRTKIDILISRCCGEISHKIGSDWLKWGRHLGLSDSDLDNIDSDNKKCYDKADNVLKKWKQINGNLSWEQIKTQLRTFQRFDIVTDIEREFEDILSIQNKTSTIKYRIPHGCIFKFDLLDDEICNDVKFQLLSSNNANNWTAIIDKKQAFQYYLTKKKNGALFVKVENLMFENEKINFKFSFHDTKKTAFQRDSLVTITGNCKYELNYNNLFITTPEPIFNNDFSKDISLSSLEWRNLNNMYLDIVPQDKPIELFALDYFDRNFVDGNDVIFVLPSIADNGNIVLVVSKFFDLFTVNSTGIRAVFSGYRLRYHARLLKCDVEKFTNHNDENRIIIFCSMLNLIIIARIATTIDCIKLEYENCLNDVILFVNVNNPLFEKSKLIILGLVVLPLHNRKHLKEELFCHFSENFDLEQILFLCKDDIENKSFENWWRSLVAYCVKKVNEKNKNEMLFKKLISLTMISMAKVDHCYPTLEANTHKQIQSLILNVEQRNAINDKALKKIITGGYGSGKSIVGKEIVKNCITYKSKNPFTLYYICCNHFSLYECHMKEFVESLEKTSNVTIVCDNLFELWKKMCRNNNILNTCISLPKLLAYLARTNSNNVFFVLDELSEEYIKEEDAAQIKHLFTSTLKDSLVVFIPESISKNRELVANKHKLILQKNNFQEEIIGMKVLCLNKSMRVTECNKLLLDIAQKAISETKTVLSIPKTNIKLLQENERVKLPIGEDLQINKRKNSPIFFLIIGSQNDSANETKNFMGNFEKDNVKTNNMSYYDSDDAIKMIDNYYAPINIKRDNSFLSSITYDKTGVTDSNLDQSLKRIENKSIDTLINDFHDNDLDYMAKVTSKRNNYFDPNSYMETEYVFKDGNIGHSIKGEKPKVVYLPFYDIADKKSLKILSIVLEKLCFNVLKKTVVICNNMEDVQSVSYAIDIIKNFKAVPYSPHLQKYSPTLETKMKIKSKLINEMDILVTDCKGISGTESESVIVFVSPDEIYLRHALVDAISRSTSYLTVIVRSCCDNKDPFNNHITIRNVLLKWPENVIEKITVATSNNENQKSTHGIFPINEESEEFIDRGSTIDFEKYRENLQFQIFHENNFIYECMASNLSKQLRNDIEIETSNSSETEHQFSAKKETSSSPEVDNRFSAKTEITKSPDVKNRYSVKKETSTSPGLEVRFLANKGISKSPAMEKVFSVNKDSLSKSNNELFINTFYENQLSFTDIVKSIVDKREWGISINDRKTSYNTLCDSYFVNHFIKSGGKLSALDVNKKILSIEEKNLLIQCSANVRNVFFYCPVKLEGLKPINKIEGLAIYISNYLVTKKEFEKNFLPWIVLCEKLTLKLHDDIDFIQNVYEWICYGNIKWLSINYRGKYFYNLRDLKNFITKEKCLIS</sequence>
<name>A0ABM4BU24_HYDVU</name>
<dbReference type="Proteomes" id="UP001652625">
    <property type="component" value="Chromosome 04"/>
</dbReference>
<dbReference type="Gene3D" id="1.10.533.10">
    <property type="entry name" value="Death Domain, Fas"/>
    <property type="match status" value="1"/>
</dbReference>